<dbReference type="GO" id="GO:0005886">
    <property type="term" value="C:plasma membrane"/>
    <property type="evidence" value="ECO:0007669"/>
    <property type="project" value="UniProtKB-SubCell"/>
</dbReference>
<feature type="domain" description="PpiC" evidence="13">
    <location>
        <begin position="268"/>
        <end position="366"/>
    </location>
</feature>
<dbReference type="NCBIfam" id="NF008054">
    <property type="entry name" value="PRK10788.1"/>
    <property type="match status" value="1"/>
</dbReference>
<dbReference type="GO" id="GO:0003755">
    <property type="term" value="F:peptidyl-prolyl cis-trans isomerase activity"/>
    <property type="evidence" value="ECO:0007669"/>
    <property type="project" value="UniProtKB-KW"/>
</dbReference>
<dbReference type="EMBL" id="NKHF01000027">
    <property type="protein sequence ID" value="PCK32636.1"/>
    <property type="molecule type" value="Genomic_DNA"/>
</dbReference>
<keyword evidence="6 12" id="KW-0472">Membrane</keyword>
<evidence type="ECO:0000256" key="4">
    <source>
        <dbReference type="ARBA" id="ARBA00022692"/>
    </source>
</evidence>
<keyword evidence="2" id="KW-1003">Cell membrane</keyword>
<dbReference type="OrthoDB" id="9812372at2"/>
<keyword evidence="5 12" id="KW-1133">Transmembrane helix</keyword>
<evidence type="ECO:0000256" key="7">
    <source>
        <dbReference type="ARBA" id="ARBA00023186"/>
    </source>
</evidence>
<comment type="caution">
    <text evidence="14">The sequence shown here is derived from an EMBL/GenBank/DDBJ whole genome shotgun (WGS) entry which is preliminary data.</text>
</comment>
<accession>A0A2A5JTC4</accession>
<evidence type="ECO:0000256" key="8">
    <source>
        <dbReference type="ARBA" id="ARBA00038408"/>
    </source>
</evidence>
<dbReference type="Proteomes" id="UP000228621">
    <property type="component" value="Unassembled WGS sequence"/>
</dbReference>
<evidence type="ECO:0000256" key="6">
    <source>
        <dbReference type="ARBA" id="ARBA00023136"/>
    </source>
</evidence>
<gene>
    <name evidence="14" type="ORF">CEX98_06350</name>
</gene>
<dbReference type="InterPro" id="IPR052029">
    <property type="entry name" value="PpiD_chaperone"/>
</dbReference>
<evidence type="ECO:0000256" key="11">
    <source>
        <dbReference type="PROSITE-ProRule" id="PRU00278"/>
    </source>
</evidence>
<dbReference type="InterPro" id="IPR027304">
    <property type="entry name" value="Trigger_fact/SurA_dom_sf"/>
</dbReference>
<dbReference type="SUPFAM" id="SSF54534">
    <property type="entry name" value="FKBP-like"/>
    <property type="match status" value="1"/>
</dbReference>
<keyword evidence="15" id="KW-1185">Reference proteome</keyword>
<keyword evidence="4 12" id="KW-0812">Transmembrane</keyword>
<keyword evidence="11 14" id="KW-0413">Isomerase</keyword>
<keyword evidence="11" id="KW-0697">Rotamase</keyword>
<dbReference type="Gene3D" id="1.10.4030.10">
    <property type="entry name" value="Porin chaperone SurA, peptide-binding domain"/>
    <property type="match status" value="1"/>
</dbReference>
<organism evidence="14 15">
    <name type="scientific">Pseudoalteromonas piscicida</name>
    <dbReference type="NCBI Taxonomy" id="43662"/>
    <lineage>
        <taxon>Bacteria</taxon>
        <taxon>Pseudomonadati</taxon>
        <taxon>Pseudomonadota</taxon>
        <taxon>Gammaproteobacteria</taxon>
        <taxon>Alteromonadales</taxon>
        <taxon>Pseudoalteromonadaceae</taxon>
        <taxon>Pseudoalteromonas</taxon>
    </lineage>
</organism>
<evidence type="ECO:0000256" key="2">
    <source>
        <dbReference type="ARBA" id="ARBA00022475"/>
    </source>
</evidence>
<comment type="similarity">
    <text evidence="8">Belongs to the PpiD chaperone family.</text>
</comment>
<dbReference type="PROSITE" id="PS50198">
    <property type="entry name" value="PPIC_PPIASE_2"/>
    <property type="match status" value="1"/>
</dbReference>
<dbReference type="PANTHER" id="PTHR47529:SF1">
    <property type="entry name" value="PERIPLASMIC CHAPERONE PPID"/>
    <property type="match status" value="1"/>
</dbReference>
<keyword evidence="3" id="KW-0997">Cell inner membrane</keyword>
<evidence type="ECO:0000256" key="9">
    <source>
        <dbReference type="ARBA" id="ARBA00040743"/>
    </source>
</evidence>
<evidence type="ECO:0000256" key="10">
    <source>
        <dbReference type="ARBA" id="ARBA00042775"/>
    </source>
</evidence>
<protein>
    <recommendedName>
        <fullName evidence="9">Periplasmic chaperone PpiD</fullName>
    </recommendedName>
    <alternativeName>
        <fullName evidence="10">Periplasmic folding chaperone</fullName>
    </alternativeName>
</protein>
<keyword evidence="7" id="KW-0143">Chaperone</keyword>
<sequence length="636" mass="70521">MLEKIREGSQGPAAKIVLGLVILSFALAGIGGYLGQTTEQPVAEVNGVKISQTKFSRAYSNERARLEQQFGEYFAQIAADPNYMAQIRQGVVDQLVQQELQSQLAKELGLRVSDEQVKKAIVEMPYFQIGGEFSNDRYLQVIRQMNFQPDSFREYLRDEMTRAQLISAVAGTDFVLKNELQHSIALQQQTRAIDYAVLSKELVKDEVSVSDEEVQNYYDLNQNQFQAPELVAVNYIELKAQDLAPAEPVTEEALKTYYEEQKNQYLEPERRRVSHILVDSSEDPEAAKQKADEILAELNGGADFAVVAEEKSDDIVSAELGGDLDWIERDMMDPAFEDAAFSLAAVGDVSEVVESEFGFHIIKLTDIQRQQAQSFDDVKEELRAELEKAAKIDAFYQKQTRVAELAFEMADSLQDAAEVAGVEVKSTELVSRNALPEPLNAPNVTSTIFTPELLEDRVNSEVLEVAPEHIVVVRVADHKPAATKPLEEVSAQIKTQLSDEKASALIAEKAQSLFEQLQNGSTLAEIAKAQNVEVKSVAELKRRSYDVPPAISTEAFKLPQPGVAETQSALVELDNGDSAFVVLKSVTTPEVDGKVDPQQKQSITSSYANKNYLELLAALEAKAEVKRPQLQVTEQQ</sequence>
<reference evidence="15" key="1">
    <citation type="journal article" date="2019" name="Genome Announc.">
        <title>Draft Genome Sequence of Pseudoalteromonas piscicida Strain 36Y ROTHPW, an Hypersaline Seawater Isolate from the South Coast of Sonora, Mexico.</title>
        <authorList>
            <person name="Sanchez-Diaz R."/>
            <person name="Molina-Garza Z.J."/>
            <person name="Cruz-Suarez L.E."/>
            <person name="Selvin J."/>
            <person name="Kiran G.S."/>
            <person name="Ibarra-Gamez J.C."/>
            <person name="Gomez-Gil B."/>
            <person name="Galaviz-Silva L."/>
        </authorList>
    </citation>
    <scope>NUCLEOTIDE SEQUENCE [LARGE SCALE GENOMIC DNA]</scope>
    <source>
        <strain evidence="15">36Y_RITHPW</strain>
    </source>
</reference>
<evidence type="ECO:0000313" key="15">
    <source>
        <dbReference type="Proteomes" id="UP000228621"/>
    </source>
</evidence>
<dbReference type="Pfam" id="PF13616">
    <property type="entry name" value="Rotamase_3"/>
    <property type="match status" value="1"/>
</dbReference>
<evidence type="ECO:0000259" key="13">
    <source>
        <dbReference type="PROSITE" id="PS50198"/>
    </source>
</evidence>
<evidence type="ECO:0000313" key="14">
    <source>
        <dbReference type="EMBL" id="PCK32636.1"/>
    </source>
</evidence>
<name>A0A2A5JTC4_PSEO7</name>
<evidence type="ECO:0000256" key="12">
    <source>
        <dbReference type="SAM" id="Phobius"/>
    </source>
</evidence>
<dbReference type="Gene3D" id="3.10.50.40">
    <property type="match status" value="1"/>
</dbReference>
<dbReference type="InterPro" id="IPR046357">
    <property type="entry name" value="PPIase_dom_sf"/>
</dbReference>
<proteinExistence type="inferred from homology"/>
<dbReference type="PANTHER" id="PTHR47529">
    <property type="entry name" value="PEPTIDYL-PROLYL CIS-TRANS ISOMERASE D"/>
    <property type="match status" value="1"/>
</dbReference>
<evidence type="ECO:0000256" key="1">
    <source>
        <dbReference type="ARBA" id="ARBA00004382"/>
    </source>
</evidence>
<dbReference type="AlphaFoldDB" id="A0A2A5JTC4"/>
<feature type="transmembrane region" description="Helical" evidence="12">
    <location>
        <begin position="12"/>
        <end position="34"/>
    </location>
</feature>
<evidence type="ECO:0000256" key="3">
    <source>
        <dbReference type="ARBA" id="ARBA00022519"/>
    </source>
</evidence>
<dbReference type="SUPFAM" id="SSF109998">
    <property type="entry name" value="Triger factor/SurA peptide-binding domain-like"/>
    <property type="match status" value="1"/>
</dbReference>
<dbReference type="Pfam" id="PF13624">
    <property type="entry name" value="SurA_N_3"/>
    <property type="match status" value="1"/>
</dbReference>
<comment type="subcellular location">
    <subcellularLocation>
        <location evidence="1">Cell inner membrane</location>
        <topology evidence="1">Single-pass type II membrane protein</topology>
        <orientation evidence="1">Periplasmic side</orientation>
    </subcellularLocation>
</comment>
<dbReference type="RefSeq" id="WP_099641277.1">
    <property type="nucleotide sequence ID" value="NZ_NKHF01000027.1"/>
</dbReference>
<dbReference type="InterPro" id="IPR000297">
    <property type="entry name" value="PPIase_PpiC"/>
</dbReference>
<evidence type="ECO:0000256" key="5">
    <source>
        <dbReference type="ARBA" id="ARBA00022989"/>
    </source>
</evidence>